<reference evidence="2" key="1">
    <citation type="submission" date="2018-10" db="EMBL/GenBank/DDBJ databases">
        <authorList>
            <person name="Peiro R."/>
            <person name="Begona"/>
            <person name="Cbmso G."/>
            <person name="Lopez M."/>
            <person name="Gonzalez S."/>
            <person name="Sacristan E."/>
            <person name="Castillo E."/>
        </authorList>
    </citation>
    <scope>NUCLEOTIDE SEQUENCE [LARGE SCALE GENOMIC DNA]</scope>
</reference>
<gene>
    <name evidence="1" type="ORF">RHODGE_RHODGE_03331</name>
</gene>
<keyword evidence="2" id="KW-1185">Reference proteome</keyword>
<dbReference type="RefSeq" id="WP_129610083.1">
    <property type="nucleotide sequence ID" value="NZ_UWOC01000161.1"/>
</dbReference>
<comment type="caution">
    <text evidence="1">The sequence shown here is derived from an EMBL/GenBank/DDBJ whole genome shotgun (WGS) entry which is preliminary data.</text>
</comment>
<sequence>MYQGNLGTVSNRADWADDAVLVDDATGDPIDLTGASIVLYVTRQDTPDTAIITASTANGMITITGAGAFGWSIHDETMAQLCAGTYSVFIRVARGDAVDQLAAGDLSVIHGGPAS</sequence>
<evidence type="ECO:0000313" key="1">
    <source>
        <dbReference type="EMBL" id="VCU10145.1"/>
    </source>
</evidence>
<proteinExistence type="predicted"/>
<protein>
    <submittedName>
        <fullName evidence="1">Uncharacterized protein</fullName>
    </submittedName>
</protein>
<evidence type="ECO:0000313" key="2">
    <source>
        <dbReference type="Proteomes" id="UP000289200"/>
    </source>
</evidence>
<organism evidence="1 2">
    <name type="scientific">Rhodoplanes serenus</name>
    <dbReference type="NCBI Taxonomy" id="200615"/>
    <lineage>
        <taxon>Bacteria</taxon>
        <taxon>Pseudomonadati</taxon>
        <taxon>Pseudomonadota</taxon>
        <taxon>Alphaproteobacteria</taxon>
        <taxon>Hyphomicrobiales</taxon>
        <taxon>Nitrobacteraceae</taxon>
        <taxon>Rhodoplanes</taxon>
    </lineage>
</organism>
<dbReference type="AlphaFoldDB" id="A0A3S4BHK1"/>
<name>A0A3S4BHK1_9BRAD</name>
<dbReference type="OrthoDB" id="8366714at2"/>
<accession>A0A3S4BHK1</accession>
<dbReference type="Proteomes" id="UP000289200">
    <property type="component" value="Unassembled WGS sequence"/>
</dbReference>
<dbReference type="EMBL" id="UWOC01000161">
    <property type="protein sequence ID" value="VCU10145.1"/>
    <property type="molecule type" value="Genomic_DNA"/>
</dbReference>